<dbReference type="EMBL" id="RQFP01000001">
    <property type="protein sequence ID" value="TGK96117.1"/>
    <property type="molecule type" value="Genomic_DNA"/>
</dbReference>
<dbReference type="AlphaFoldDB" id="A0A2M9Y606"/>
<reference evidence="1" key="1">
    <citation type="journal article" date="2019" name="PLoS Negl. Trop. Dis.">
        <title>Revisiting the worldwide diversity of Leptospira species in the environment.</title>
        <authorList>
            <person name="Vincent A.T."/>
            <person name="Schiettekatte O."/>
            <person name="Bourhy P."/>
            <person name="Veyrier F.J."/>
            <person name="Picardeau M."/>
        </authorList>
    </citation>
    <scope>NUCLEOTIDE SEQUENCE [LARGE SCALE GENOMIC DNA]</scope>
    <source>
        <strain evidence="1">201800277</strain>
    </source>
</reference>
<protein>
    <submittedName>
        <fullName evidence="1">TRL-like family protein</fullName>
    </submittedName>
</protein>
<keyword evidence="2" id="KW-1185">Reference proteome</keyword>
<dbReference type="OrthoDB" id="338689at2"/>
<dbReference type="Proteomes" id="UP000297891">
    <property type="component" value="Unassembled WGS sequence"/>
</dbReference>
<evidence type="ECO:0000313" key="1">
    <source>
        <dbReference type="EMBL" id="TGK96117.1"/>
    </source>
</evidence>
<dbReference type="Pfam" id="PF13146">
    <property type="entry name" value="TRL"/>
    <property type="match status" value="1"/>
</dbReference>
<accession>A0A2M9Y606</accession>
<dbReference type="RefSeq" id="WP_100788933.1">
    <property type="nucleotide sequence ID" value="NZ_NPDQ01000001.1"/>
</dbReference>
<dbReference type="InterPro" id="IPR025113">
    <property type="entry name" value="TRL-like"/>
</dbReference>
<proteinExistence type="predicted"/>
<name>A0A2M9Y606_9LEPT</name>
<comment type="caution">
    <text evidence="1">The sequence shown here is derived from an EMBL/GenBank/DDBJ whole genome shotgun (WGS) entry which is preliminary data.</text>
</comment>
<evidence type="ECO:0000313" key="2">
    <source>
        <dbReference type="Proteomes" id="UP000297891"/>
    </source>
</evidence>
<organism evidence="1 2">
    <name type="scientific">Leptospira brenneri</name>
    <dbReference type="NCBI Taxonomy" id="2023182"/>
    <lineage>
        <taxon>Bacteria</taxon>
        <taxon>Pseudomonadati</taxon>
        <taxon>Spirochaetota</taxon>
        <taxon>Spirochaetia</taxon>
        <taxon>Leptospirales</taxon>
        <taxon>Leptospiraceae</taxon>
        <taxon>Leptospira</taxon>
    </lineage>
</organism>
<sequence>MKNFYFLPLAFLFSHCISVQIGNPSVTVFQNKGQEGWYSTGKLPLPGDRFVESCTTNYFGLVSIGSASLDYVPRSSRPREILSLDHYYKNQYFFFQELCLRITGR</sequence>
<gene>
    <name evidence="1" type="ORF">EHQ30_05705</name>
</gene>